<name>A0ABQ3ICJ3_9BACT</name>
<proteinExistence type="predicted"/>
<keyword evidence="3" id="KW-1185">Reference proteome</keyword>
<dbReference type="Proteomes" id="UP000658258">
    <property type="component" value="Unassembled WGS sequence"/>
</dbReference>
<protein>
    <recommendedName>
        <fullName evidence="4">SMP-30/Gluconolactonase/LRE-like region domain-containing protein</fullName>
    </recommendedName>
</protein>
<reference evidence="3" key="1">
    <citation type="journal article" date="2019" name="Int. J. Syst. Evol. Microbiol.">
        <title>The Global Catalogue of Microorganisms (GCM) 10K type strain sequencing project: providing services to taxonomists for standard genome sequencing and annotation.</title>
        <authorList>
            <consortium name="The Broad Institute Genomics Platform"/>
            <consortium name="The Broad Institute Genome Sequencing Center for Infectious Disease"/>
            <person name="Wu L."/>
            <person name="Ma J."/>
        </authorList>
    </citation>
    <scope>NUCLEOTIDE SEQUENCE [LARGE SCALE GENOMIC DNA]</scope>
    <source>
        <strain evidence="3">CGMCC 1.15111</strain>
    </source>
</reference>
<dbReference type="RefSeq" id="WP_189630968.1">
    <property type="nucleotide sequence ID" value="NZ_BNAG01000004.1"/>
</dbReference>
<keyword evidence="1" id="KW-0732">Signal</keyword>
<dbReference type="SUPFAM" id="SSF63829">
    <property type="entry name" value="Calcium-dependent phosphotriesterase"/>
    <property type="match status" value="1"/>
</dbReference>
<evidence type="ECO:0000313" key="3">
    <source>
        <dbReference type="Proteomes" id="UP000658258"/>
    </source>
</evidence>
<dbReference type="InterPro" id="IPR011990">
    <property type="entry name" value="TPR-like_helical_dom_sf"/>
</dbReference>
<gene>
    <name evidence="2" type="ORF">GCM10011340_28540</name>
</gene>
<evidence type="ECO:0000256" key="1">
    <source>
        <dbReference type="SAM" id="SignalP"/>
    </source>
</evidence>
<evidence type="ECO:0000313" key="2">
    <source>
        <dbReference type="EMBL" id="GHE70971.1"/>
    </source>
</evidence>
<sequence>MKRLFYFFLISCLTALPALAQESLQEVYNAAVAAFEAKDYHTYLEKIREANEMRPNHPTIVAKLAGAWALTGRKSRAVQTLQQMLLMDATFDFTSAPEFESLKNYRGYDDLLELQARLSKVEVHDEVFRVINAGMLHPESFVLLDSGELLLGSIREKRIVKVDTNGLVSDWIDLPYSVLGMKYDALRDHLWVATAAFPEMVDFNPQDEGKSMIVQVDVSEGRILHGVEFNDGSVIGDVLLDDRQRIWHSNSAKPFLVRNVTDTAEYYGAFSRKYIDLQDSHFNLQGLTLNDSQRYLYFADYISGIHRVDLQTDKIEKVFASENILLKGIDGLYFYNNTLLAIHNGVKPYKVVQYFLDESGLFIDMERIINRGGESLGEPTLGQVKDGYFYYLANSPWAAYDANKNLLPEKVSPIEIRRIKLD</sequence>
<dbReference type="Gene3D" id="1.25.40.10">
    <property type="entry name" value="Tetratricopeptide repeat domain"/>
    <property type="match status" value="1"/>
</dbReference>
<dbReference type="SUPFAM" id="SSF48452">
    <property type="entry name" value="TPR-like"/>
    <property type="match status" value="1"/>
</dbReference>
<feature type="chain" id="PRO_5045087636" description="SMP-30/Gluconolactonase/LRE-like region domain-containing protein" evidence="1">
    <location>
        <begin position="21"/>
        <end position="422"/>
    </location>
</feature>
<comment type="caution">
    <text evidence="2">The sequence shown here is derived from an EMBL/GenBank/DDBJ whole genome shotgun (WGS) entry which is preliminary data.</text>
</comment>
<feature type="signal peptide" evidence="1">
    <location>
        <begin position="1"/>
        <end position="20"/>
    </location>
</feature>
<dbReference type="EMBL" id="BNAG01000004">
    <property type="protein sequence ID" value="GHE70971.1"/>
    <property type="molecule type" value="Genomic_DNA"/>
</dbReference>
<organism evidence="2 3">
    <name type="scientific">Roseivirga thermotolerans</name>
    <dbReference type="NCBI Taxonomy" id="1758176"/>
    <lineage>
        <taxon>Bacteria</taxon>
        <taxon>Pseudomonadati</taxon>
        <taxon>Bacteroidota</taxon>
        <taxon>Cytophagia</taxon>
        <taxon>Cytophagales</taxon>
        <taxon>Roseivirgaceae</taxon>
        <taxon>Roseivirga</taxon>
    </lineage>
</organism>
<evidence type="ECO:0008006" key="4">
    <source>
        <dbReference type="Google" id="ProtNLM"/>
    </source>
</evidence>
<accession>A0ABQ3ICJ3</accession>